<name>A0A0P9UD86_9PSED</name>
<dbReference type="PATRIC" id="fig|86176.4.peg.4534"/>
<dbReference type="AlphaFoldDB" id="A0A0P9UD86"/>
<organism evidence="1 2">
    <name type="scientific">Pseudomonas meliae</name>
    <dbReference type="NCBI Taxonomy" id="86176"/>
    <lineage>
        <taxon>Bacteria</taxon>
        <taxon>Pseudomonadati</taxon>
        <taxon>Pseudomonadota</taxon>
        <taxon>Gammaproteobacteria</taxon>
        <taxon>Pseudomonadales</taxon>
        <taxon>Pseudomonadaceae</taxon>
        <taxon>Pseudomonas</taxon>
    </lineage>
</organism>
<dbReference type="Proteomes" id="UP000050455">
    <property type="component" value="Unassembled WGS sequence"/>
</dbReference>
<evidence type="ECO:0008006" key="3">
    <source>
        <dbReference type="Google" id="ProtNLM"/>
    </source>
</evidence>
<dbReference type="EMBL" id="LJQT01000305">
    <property type="protein sequence ID" value="KPX86248.1"/>
    <property type="molecule type" value="Genomic_DNA"/>
</dbReference>
<dbReference type="InterPro" id="IPR010985">
    <property type="entry name" value="Ribbon_hlx_hlx"/>
</dbReference>
<accession>A0A0P9UD86</accession>
<gene>
    <name evidence="1" type="ORF">ALO64_04015</name>
</gene>
<keyword evidence="2" id="KW-1185">Reference proteome</keyword>
<dbReference type="RefSeq" id="WP_082303511.1">
    <property type="nucleotide sequence ID" value="NZ_JYHE01000225.1"/>
</dbReference>
<reference evidence="1 2" key="1">
    <citation type="submission" date="2015-09" db="EMBL/GenBank/DDBJ databases">
        <title>Genome announcement of multiple Pseudomonas syringae strains.</title>
        <authorList>
            <person name="Thakur S."/>
            <person name="Wang P.W."/>
            <person name="Gong Y."/>
            <person name="Weir B.S."/>
            <person name="Guttman D.S."/>
        </authorList>
    </citation>
    <scope>NUCLEOTIDE SEQUENCE [LARGE SCALE GENOMIC DNA]</scope>
    <source>
        <strain evidence="1 2">ICMP6289</strain>
    </source>
</reference>
<proteinExistence type="predicted"/>
<dbReference type="Gene3D" id="1.10.1220.10">
    <property type="entry name" value="Met repressor-like"/>
    <property type="match status" value="1"/>
</dbReference>
<dbReference type="SUPFAM" id="SSF47598">
    <property type="entry name" value="Ribbon-helix-helix"/>
    <property type="match status" value="1"/>
</dbReference>
<dbReference type="InterPro" id="IPR013321">
    <property type="entry name" value="Arc_rbn_hlx_hlx"/>
</dbReference>
<sequence length="76" mass="8584">MSAKKILIGAKPTVNAAAEEWVQNREVQASDKEANKRLTIDIPESLHRAIKIQCAERGNRIADEVRELLLQKYGKK</sequence>
<comment type="caution">
    <text evidence="1">The sequence shown here is derived from an EMBL/GenBank/DDBJ whole genome shotgun (WGS) entry which is preliminary data.</text>
</comment>
<evidence type="ECO:0000313" key="1">
    <source>
        <dbReference type="EMBL" id="KPX86248.1"/>
    </source>
</evidence>
<protein>
    <recommendedName>
        <fullName evidence="3">Plasmid segregation centromere-binding protein ParG</fullName>
    </recommendedName>
</protein>
<dbReference type="GO" id="GO:0006355">
    <property type="term" value="P:regulation of DNA-templated transcription"/>
    <property type="evidence" value="ECO:0007669"/>
    <property type="project" value="InterPro"/>
</dbReference>
<evidence type="ECO:0000313" key="2">
    <source>
        <dbReference type="Proteomes" id="UP000050455"/>
    </source>
</evidence>